<evidence type="ECO:0008006" key="3">
    <source>
        <dbReference type="Google" id="ProtNLM"/>
    </source>
</evidence>
<protein>
    <recommendedName>
        <fullName evidence="3">Prepilin-type N-terminal cleavage/methylation domain-containing protein</fullName>
    </recommendedName>
</protein>
<organism evidence="2">
    <name type="scientific">uncultured Thiotrichaceae bacterium</name>
    <dbReference type="NCBI Taxonomy" id="298394"/>
    <lineage>
        <taxon>Bacteria</taxon>
        <taxon>Pseudomonadati</taxon>
        <taxon>Pseudomonadota</taxon>
        <taxon>Gammaproteobacteria</taxon>
        <taxon>Thiotrichales</taxon>
        <taxon>Thiotrichaceae</taxon>
        <taxon>environmental samples</taxon>
    </lineage>
</organism>
<reference evidence="2" key="1">
    <citation type="submission" date="2020-01" db="EMBL/GenBank/DDBJ databases">
        <authorList>
            <person name="Meier V. D."/>
            <person name="Meier V D."/>
        </authorList>
    </citation>
    <scope>NUCLEOTIDE SEQUENCE</scope>
    <source>
        <strain evidence="2">HLG_WM_MAG_09</strain>
    </source>
</reference>
<dbReference type="Pfam" id="PF16074">
    <property type="entry name" value="PilW"/>
    <property type="match status" value="1"/>
</dbReference>
<feature type="transmembrane region" description="Helical" evidence="1">
    <location>
        <begin position="20"/>
        <end position="43"/>
    </location>
</feature>
<evidence type="ECO:0000256" key="1">
    <source>
        <dbReference type="SAM" id="Phobius"/>
    </source>
</evidence>
<dbReference type="PROSITE" id="PS00409">
    <property type="entry name" value="PROKAR_NTER_METHYL"/>
    <property type="match status" value="1"/>
</dbReference>
<sequence>MSKNITINKSKLIRLRGFTLVELLIAMTLGFFLIAGVGTVYIGSKKTYKLQAQVAELDENARHAMRALKQHIAHAGYASSTGVVLDNYIIPTGTDLAALEATCSDGVSNVSSMGPIAASFDGAGLAGDTIGLAFMADGSLASDCTGGVLRSECLPPDAPSVEARLIYNSFSVGNSANRNSIKGLVPMLRCGGSRNASRQDMARGVENIQFLYGVDFNGDGSVDNYWNATTVDNSPVYAWGKIISVRVGLLVRSVEPVFDDNLEVTYQVLDQNITKTDRFKRGVYTTTVRLKNVARRF</sequence>
<gene>
    <name evidence="2" type="ORF">HELGO_WM21116</name>
</gene>
<proteinExistence type="predicted"/>
<keyword evidence="1" id="KW-0812">Transmembrane</keyword>
<evidence type="ECO:0000313" key="2">
    <source>
        <dbReference type="EMBL" id="CAA6828973.1"/>
    </source>
</evidence>
<dbReference type="NCBIfam" id="TIGR02532">
    <property type="entry name" value="IV_pilin_GFxxxE"/>
    <property type="match status" value="1"/>
</dbReference>
<dbReference type="GO" id="GO:0043683">
    <property type="term" value="P:type IV pilus assembly"/>
    <property type="evidence" value="ECO:0007669"/>
    <property type="project" value="InterPro"/>
</dbReference>
<dbReference type="EMBL" id="CACVAT010000487">
    <property type="protein sequence ID" value="CAA6828973.1"/>
    <property type="molecule type" value="Genomic_DNA"/>
</dbReference>
<dbReference type="AlphaFoldDB" id="A0A6S6UM04"/>
<dbReference type="Pfam" id="PF07963">
    <property type="entry name" value="N_methyl"/>
    <property type="match status" value="1"/>
</dbReference>
<accession>A0A6S6UM04</accession>
<dbReference type="InterPro" id="IPR012902">
    <property type="entry name" value="N_methyl_site"/>
</dbReference>
<dbReference type="InterPro" id="IPR032092">
    <property type="entry name" value="PilW"/>
</dbReference>
<keyword evidence="1" id="KW-0472">Membrane</keyword>
<name>A0A6S6UM04_9GAMM</name>
<keyword evidence="1" id="KW-1133">Transmembrane helix</keyword>